<dbReference type="Proteomes" id="UP001530400">
    <property type="component" value="Unassembled WGS sequence"/>
</dbReference>
<sequence length="576" mass="64747">QISITFLTDVEGDGSYFDRYIENSKILAFQYRKPCFEHSSSIQTRWNLGQWDERYFPYDREVVFLEEDGMLVYGGDVWDKGGADLYVIRQLLSLQRRYPDRVHLLMGNRDINKLRIVEELGVWSNCQKKPLPLHDGVYWLRGTNAIGDPGQTNAKVSGVRTERLKWMLEKTMGSVDAFELRRRELGRECAAIAKSVCASPARSSDVTVAPVTDDEVTESYMLSCDPNDGVMNQYLIRAKLIIKFGPALFMHGALPFQPNDDNDMKFPTPWLNATSEKEPNCNTALEDWIQTINHFAADQVTAWQEYGLRVKQTDDMQQNGVWATKGGYSNNALEGKSFGNLLQYGMNTLPDKTKNPSVVYSSWMRDGMPRDDIAHPFWSEFLTLHGLQVIASGHQPVGDMPWPIQICPKDDSQAKSSWILPCDTSFSADTNWVHEDGSSNVSAKIGRGSGHSGRGDVAVCETLIKICPASNTTNAVTLHGYLSDGTRYESHNLFDREAVALGKPIDTKPLQFSQGNEKKEGVFWSKVNILATKNYHLASSGKGFNVWNAFLTPQRSTNAIFVGVNKKAKHMQVENK</sequence>
<dbReference type="SUPFAM" id="SSF56300">
    <property type="entry name" value="Metallo-dependent phosphatases"/>
    <property type="match status" value="1"/>
</dbReference>
<dbReference type="AlphaFoldDB" id="A0ABD3QZ41"/>
<evidence type="ECO:0000313" key="1">
    <source>
        <dbReference type="EMBL" id="KAL3804991.1"/>
    </source>
</evidence>
<protein>
    <recommendedName>
        <fullName evidence="3">Calcineurin-like phosphoesterase domain-containing protein</fullName>
    </recommendedName>
</protein>
<proteinExistence type="predicted"/>
<dbReference type="PANTHER" id="PTHR42254:SF1">
    <property type="entry name" value="CALCINEURIN-LIKE PHOSPHOESTERASE DOMAIN-CONTAINING PROTEIN"/>
    <property type="match status" value="1"/>
</dbReference>
<name>A0ABD3QZ41_9STRA</name>
<dbReference type="EMBL" id="JALLPJ020000016">
    <property type="protein sequence ID" value="KAL3804991.1"/>
    <property type="molecule type" value="Genomic_DNA"/>
</dbReference>
<dbReference type="InterPro" id="IPR029052">
    <property type="entry name" value="Metallo-depent_PP-like"/>
</dbReference>
<evidence type="ECO:0000313" key="2">
    <source>
        <dbReference type="Proteomes" id="UP001530400"/>
    </source>
</evidence>
<gene>
    <name evidence="1" type="ORF">ACHAWO_001849</name>
</gene>
<dbReference type="Gene3D" id="3.60.21.10">
    <property type="match status" value="1"/>
</dbReference>
<comment type="caution">
    <text evidence="1">The sequence shown here is derived from an EMBL/GenBank/DDBJ whole genome shotgun (WGS) entry which is preliminary data.</text>
</comment>
<accession>A0ABD3QZ41</accession>
<feature type="non-terminal residue" evidence="1">
    <location>
        <position position="1"/>
    </location>
</feature>
<reference evidence="1 2" key="1">
    <citation type="submission" date="2024-10" db="EMBL/GenBank/DDBJ databases">
        <title>Updated reference genomes for cyclostephanoid diatoms.</title>
        <authorList>
            <person name="Roberts W.R."/>
            <person name="Alverson A.J."/>
        </authorList>
    </citation>
    <scope>NUCLEOTIDE SEQUENCE [LARGE SCALE GENOMIC DNA]</scope>
    <source>
        <strain evidence="1 2">AJA010-31</strain>
    </source>
</reference>
<dbReference type="PANTHER" id="PTHR42254">
    <property type="entry name" value="METALLOPHOS DOMAIN-CONTAINING PROTEIN"/>
    <property type="match status" value="1"/>
</dbReference>
<organism evidence="1 2">
    <name type="scientific">Cyclotella atomus</name>
    <dbReference type="NCBI Taxonomy" id="382360"/>
    <lineage>
        <taxon>Eukaryota</taxon>
        <taxon>Sar</taxon>
        <taxon>Stramenopiles</taxon>
        <taxon>Ochrophyta</taxon>
        <taxon>Bacillariophyta</taxon>
        <taxon>Coscinodiscophyceae</taxon>
        <taxon>Thalassiosirophycidae</taxon>
        <taxon>Stephanodiscales</taxon>
        <taxon>Stephanodiscaceae</taxon>
        <taxon>Cyclotella</taxon>
    </lineage>
</organism>
<keyword evidence="2" id="KW-1185">Reference proteome</keyword>
<evidence type="ECO:0008006" key="3">
    <source>
        <dbReference type="Google" id="ProtNLM"/>
    </source>
</evidence>